<feature type="domain" description="T6SS Phospholipase effector Tle1-like catalytic" evidence="2">
    <location>
        <begin position="50"/>
        <end position="175"/>
    </location>
</feature>
<organism evidence="3 4">
    <name type="scientific">Paucimonas lemoignei</name>
    <name type="common">Pseudomonas lemoignei</name>
    <dbReference type="NCBI Taxonomy" id="29443"/>
    <lineage>
        <taxon>Bacteria</taxon>
        <taxon>Pseudomonadati</taxon>
        <taxon>Pseudomonadota</taxon>
        <taxon>Betaproteobacteria</taxon>
        <taxon>Burkholderiales</taxon>
        <taxon>Burkholderiaceae</taxon>
        <taxon>Paucimonas</taxon>
    </lineage>
</organism>
<dbReference type="EMBL" id="SLZQ01000027">
    <property type="protein sequence ID" value="TCS31961.1"/>
    <property type="molecule type" value="Genomic_DNA"/>
</dbReference>
<name>A0A4R3HRW3_PAULE</name>
<protein>
    <submittedName>
        <fullName evidence="3">Putative alpha/beta hydrolase family protein DUF2235</fullName>
    </submittedName>
</protein>
<proteinExistence type="predicted"/>
<evidence type="ECO:0000259" key="2">
    <source>
        <dbReference type="Pfam" id="PF09994"/>
    </source>
</evidence>
<keyword evidence="3" id="KW-0378">Hydrolase</keyword>
<evidence type="ECO:0000313" key="3">
    <source>
        <dbReference type="EMBL" id="TCS31961.1"/>
    </source>
</evidence>
<dbReference type="Pfam" id="PF09994">
    <property type="entry name" value="T6SS_Tle1-like_cat"/>
    <property type="match status" value="2"/>
</dbReference>
<dbReference type="GO" id="GO:0016787">
    <property type="term" value="F:hydrolase activity"/>
    <property type="evidence" value="ECO:0007669"/>
    <property type="project" value="UniProtKB-KW"/>
</dbReference>
<dbReference type="Proteomes" id="UP000295382">
    <property type="component" value="Unassembled WGS sequence"/>
</dbReference>
<dbReference type="PANTHER" id="PTHR33840:SF1">
    <property type="entry name" value="TLE1 PHOSPHOLIPASE DOMAIN-CONTAINING PROTEIN"/>
    <property type="match status" value="1"/>
</dbReference>
<gene>
    <name evidence="3" type="ORF">EDC30_1274</name>
</gene>
<feature type="compositionally biased region" description="Basic and acidic residues" evidence="1">
    <location>
        <begin position="8"/>
        <end position="20"/>
    </location>
</feature>
<dbReference type="InterPro" id="IPR018712">
    <property type="entry name" value="Tle1-like_cat"/>
</dbReference>
<dbReference type="PANTHER" id="PTHR33840">
    <property type="match status" value="1"/>
</dbReference>
<dbReference type="RefSeq" id="WP_132260563.1">
    <property type="nucleotide sequence ID" value="NZ_SLZQ01000027.1"/>
</dbReference>
<comment type="caution">
    <text evidence="3">The sequence shown here is derived from an EMBL/GenBank/DDBJ whole genome shotgun (WGS) entry which is preliminary data.</text>
</comment>
<keyword evidence="4" id="KW-1185">Reference proteome</keyword>
<reference evidence="3 4" key="1">
    <citation type="submission" date="2019-03" db="EMBL/GenBank/DDBJ databases">
        <title>Genomic Encyclopedia of Type Strains, Phase IV (KMG-IV): sequencing the most valuable type-strain genomes for metagenomic binning, comparative biology and taxonomic classification.</title>
        <authorList>
            <person name="Goeker M."/>
        </authorList>
    </citation>
    <scope>NUCLEOTIDE SEQUENCE [LARGE SCALE GENOMIC DNA]</scope>
    <source>
        <strain evidence="3 4">DSM 7445</strain>
    </source>
</reference>
<feature type="domain" description="T6SS Phospholipase effector Tle1-like catalytic" evidence="2">
    <location>
        <begin position="189"/>
        <end position="345"/>
    </location>
</feature>
<sequence>MNPNSVRRLTDKLDPSDEGARRRIRAKLNQEEIHAEVCKTCPKPIWFTAFFDGTGNNYVEDGGPSTDASKVKYSNIAKLAYFAHPSDNSAPPRTYSAYIQGVGTPYGEVNDSGKGYDNAIGMAAAGRGQARIEKMMEKLERAVDKNWPHVSQINLAVFGFSRGATQARAFLHMLESRLAYSMGDRLYWRKFNVNQKQPEIVVYFMGIMDTVSSTGFGGSQSETVAKVAAPLAITLLAPGPGGMVLGPMAGGVLHAADKGGHAEWANDLSIPTYVQKCIHFVAGHEVREKFPSDSVRRDQVVPPNCVEIVYPGMHSDVGGGYAPSDPEYQEGRSNELARIPLCHMYFEAYKAGVPFKSPAEIMASARALFEISDELKRTFETYMKDAPVGEKLETAIIWHMNRYFEWRESRRRRQADGRLRPGKTDPYMTITDAEWSRDVISIAESQTGWVRTRAYPNEQAIFDAYKHKLVGKMGEKERADFDLFFDSYVHDSIAGFKKQMKEAFSLLTTAERSRWSIGRRIFMGKRADKFLYWTYDGWLPESSGTKEAFNMQQPQNIQERSALA</sequence>
<evidence type="ECO:0000256" key="1">
    <source>
        <dbReference type="SAM" id="MobiDB-lite"/>
    </source>
</evidence>
<dbReference type="OrthoDB" id="4378831at2"/>
<dbReference type="AlphaFoldDB" id="A0A4R3HRW3"/>
<accession>A0A4R3HRW3</accession>
<evidence type="ECO:0000313" key="4">
    <source>
        <dbReference type="Proteomes" id="UP000295382"/>
    </source>
</evidence>
<feature type="region of interest" description="Disordered" evidence="1">
    <location>
        <begin position="1"/>
        <end position="20"/>
    </location>
</feature>